<name>A0A485KC37_9STRA</name>
<reference evidence="1" key="2">
    <citation type="submission" date="2019-06" db="EMBL/GenBank/DDBJ databases">
        <title>Genomics analysis of Aphanomyces spp. identifies a new class of oomycete effector associated with host adaptation.</title>
        <authorList>
            <person name="Gaulin E."/>
        </authorList>
    </citation>
    <scope>NUCLEOTIDE SEQUENCE</scope>
    <source>
        <strain evidence="1">CBS 578.67</strain>
    </source>
</reference>
<evidence type="ECO:0000313" key="2">
    <source>
        <dbReference type="EMBL" id="VFT79765.1"/>
    </source>
</evidence>
<dbReference type="Proteomes" id="UP000332933">
    <property type="component" value="Unassembled WGS sequence"/>
</dbReference>
<reference evidence="2 3" key="1">
    <citation type="submission" date="2019-03" db="EMBL/GenBank/DDBJ databases">
        <authorList>
            <person name="Gaulin E."/>
            <person name="Dumas B."/>
        </authorList>
    </citation>
    <scope>NUCLEOTIDE SEQUENCE [LARGE SCALE GENOMIC DNA]</scope>
    <source>
        <strain evidence="2">CBS 568.67</strain>
    </source>
</reference>
<dbReference type="EMBL" id="CAADRA010000325">
    <property type="protein sequence ID" value="VFT79765.1"/>
    <property type="molecule type" value="Genomic_DNA"/>
</dbReference>
<organism evidence="2 3">
    <name type="scientific">Aphanomyces stellatus</name>
    <dbReference type="NCBI Taxonomy" id="120398"/>
    <lineage>
        <taxon>Eukaryota</taxon>
        <taxon>Sar</taxon>
        <taxon>Stramenopiles</taxon>
        <taxon>Oomycota</taxon>
        <taxon>Saprolegniomycetes</taxon>
        <taxon>Saprolegniales</taxon>
        <taxon>Verrucalvaceae</taxon>
        <taxon>Aphanomyces</taxon>
    </lineage>
</organism>
<sequence length="413" mass="45168">MAPTETAHVKLFGLVASATESLDAAFSSFTIEPGQAKTLVQTPSKDSKSRNHHLHVALRLGTAGPYSHPLVVDHNTSQRLLEFTRHTQHVVPMVVDGATHSQLVGGSRGGTPYRYVTKGLLTCVSGIATPHGIQYLKLLFSDGFSTFFGSHGAARDDPAHFAFASFVFEQGERVCCTATPLARTCWWPSRRRVSMAFVLRRRMTARLSFGYVVGCDARSWSEVDAFSFVFLRPLRLFRYKHSISAEAATPNTTRRSTQGIPIKNATDAPINHSIETMTSTTRTCVHTMLASAISQVGQLDMQLIVAGGGGDSGGLRVCAKNLRLGTKHDQSTWVEYQHSKMKVVVPAQSQLANVTTTTTTYKVTVPLTKDVTAVCTTGETFAMKYSGHFTTEWTQVDEAYDMKGLASLRQAKD</sequence>
<protein>
    <submittedName>
        <fullName evidence="2">Aste57867_2569 protein</fullName>
    </submittedName>
</protein>
<dbReference type="EMBL" id="VJMH01000325">
    <property type="protein sequence ID" value="KAF0716958.1"/>
    <property type="molecule type" value="Genomic_DNA"/>
</dbReference>
<gene>
    <name evidence="2" type="primary">Aste57867_2569</name>
    <name evidence="1" type="ORF">As57867_002562</name>
    <name evidence="2" type="ORF">ASTE57867_2569</name>
</gene>
<evidence type="ECO:0000313" key="1">
    <source>
        <dbReference type="EMBL" id="KAF0716958.1"/>
    </source>
</evidence>
<evidence type="ECO:0000313" key="3">
    <source>
        <dbReference type="Proteomes" id="UP000332933"/>
    </source>
</evidence>
<keyword evidence="3" id="KW-1185">Reference proteome</keyword>
<dbReference type="AlphaFoldDB" id="A0A485KC37"/>
<accession>A0A485KC37</accession>
<proteinExistence type="predicted"/>